<feature type="compositionally biased region" description="Basic and acidic residues" evidence="1">
    <location>
        <begin position="76"/>
        <end position="92"/>
    </location>
</feature>
<evidence type="ECO:0000313" key="2">
    <source>
        <dbReference type="EMBL" id="KAF6834872.1"/>
    </source>
</evidence>
<feature type="region of interest" description="Disordered" evidence="1">
    <location>
        <begin position="35"/>
        <end position="112"/>
    </location>
</feature>
<protein>
    <submittedName>
        <fullName evidence="2">Uncharacterized protein</fullName>
    </submittedName>
</protein>
<gene>
    <name evidence="2" type="ORF">CMUS01_05993</name>
</gene>
<accession>A0A8H6NII6</accession>
<sequence>MGEEKEVIRRIKDACRATTDAMHVVVDSHLPVGITAIHPPRTQHPPEARQSLASRSQVAGFGCVPRAKVPSSTGTDQRERDVRCRNEQDASHGKGLWDGPGSGSRFRSRLGR</sequence>
<dbReference type="EMBL" id="WIGM01000188">
    <property type="protein sequence ID" value="KAF6834872.1"/>
    <property type="molecule type" value="Genomic_DNA"/>
</dbReference>
<proteinExistence type="predicted"/>
<evidence type="ECO:0000313" key="3">
    <source>
        <dbReference type="Proteomes" id="UP000639643"/>
    </source>
</evidence>
<keyword evidence="3" id="KW-1185">Reference proteome</keyword>
<dbReference type="AlphaFoldDB" id="A0A8H6NII6"/>
<evidence type="ECO:0000256" key="1">
    <source>
        <dbReference type="SAM" id="MobiDB-lite"/>
    </source>
</evidence>
<reference evidence="2" key="1">
    <citation type="journal article" date="2020" name="Phytopathology">
        <title>Genome Sequence Resources of Colletotrichum truncatum, C. plurivorum, C. musicola, and C. sojae: Four Species Pathogenic to Soybean (Glycine max).</title>
        <authorList>
            <person name="Rogerio F."/>
            <person name="Boufleur T.R."/>
            <person name="Ciampi-Guillardi M."/>
            <person name="Sukno S.A."/>
            <person name="Thon M.R."/>
            <person name="Massola Junior N.S."/>
            <person name="Baroncelli R."/>
        </authorList>
    </citation>
    <scope>NUCLEOTIDE SEQUENCE</scope>
    <source>
        <strain evidence="2">LFN0074</strain>
    </source>
</reference>
<organism evidence="2 3">
    <name type="scientific">Colletotrichum musicola</name>
    <dbReference type="NCBI Taxonomy" id="2175873"/>
    <lineage>
        <taxon>Eukaryota</taxon>
        <taxon>Fungi</taxon>
        <taxon>Dikarya</taxon>
        <taxon>Ascomycota</taxon>
        <taxon>Pezizomycotina</taxon>
        <taxon>Sordariomycetes</taxon>
        <taxon>Hypocreomycetidae</taxon>
        <taxon>Glomerellales</taxon>
        <taxon>Glomerellaceae</taxon>
        <taxon>Colletotrichum</taxon>
        <taxon>Colletotrichum orchidearum species complex</taxon>
    </lineage>
</organism>
<name>A0A8H6NII6_9PEZI</name>
<comment type="caution">
    <text evidence="2">The sequence shown here is derived from an EMBL/GenBank/DDBJ whole genome shotgun (WGS) entry which is preliminary data.</text>
</comment>
<dbReference type="Proteomes" id="UP000639643">
    <property type="component" value="Unassembled WGS sequence"/>
</dbReference>